<reference evidence="5 6" key="1">
    <citation type="journal article" date="2021" name="Nat. Commun.">
        <title>Incipient diploidization of the medicinal plant Perilla within 10,000 years.</title>
        <authorList>
            <person name="Zhang Y."/>
            <person name="Shen Q."/>
            <person name="Leng L."/>
            <person name="Zhang D."/>
            <person name="Chen S."/>
            <person name="Shi Y."/>
            <person name="Ning Z."/>
            <person name="Chen S."/>
        </authorList>
    </citation>
    <scope>NUCLEOTIDE SEQUENCE [LARGE SCALE GENOMIC DNA]</scope>
    <source>
        <strain evidence="6">cv. PC099</strain>
    </source>
</reference>
<feature type="domain" description="K Homology" evidence="4">
    <location>
        <begin position="38"/>
        <end position="111"/>
    </location>
</feature>
<gene>
    <name evidence="5" type="ORF">C2S53_002967</name>
</gene>
<evidence type="ECO:0000313" key="5">
    <source>
        <dbReference type="EMBL" id="KAH6833103.1"/>
    </source>
</evidence>
<keyword evidence="1" id="KW-0677">Repeat</keyword>
<feature type="domain" description="K Homology" evidence="4">
    <location>
        <begin position="303"/>
        <end position="379"/>
    </location>
</feature>
<feature type="domain" description="K Homology" evidence="4">
    <location>
        <begin position="159"/>
        <end position="234"/>
    </location>
</feature>
<dbReference type="SMART" id="SM00322">
    <property type="entry name" value="KH"/>
    <property type="match status" value="5"/>
</dbReference>
<keyword evidence="2" id="KW-0694">RNA-binding</keyword>
<dbReference type="PANTHER" id="PTHR10288">
    <property type="entry name" value="KH DOMAIN CONTAINING RNA BINDING PROTEIN"/>
    <property type="match status" value="1"/>
</dbReference>
<dbReference type="SUPFAM" id="SSF54791">
    <property type="entry name" value="Eukaryotic type KH-domain (KH-domain type I)"/>
    <property type="match status" value="5"/>
</dbReference>
<feature type="domain" description="K Homology" evidence="4">
    <location>
        <begin position="576"/>
        <end position="646"/>
    </location>
</feature>
<dbReference type="InterPro" id="IPR004088">
    <property type="entry name" value="KH_dom_type_1"/>
</dbReference>
<dbReference type="PROSITE" id="PS50084">
    <property type="entry name" value="KH_TYPE_1"/>
    <property type="match status" value="5"/>
</dbReference>
<dbReference type="GO" id="GO:0003723">
    <property type="term" value="F:RNA binding"/>
    <property type="evidence" value="ECO:0007669"/>
    <property type="project" value="UniProtKB-UniRule"/>
</dbReference>
<name>A0AAD4JHA6_PERFH</name>
<accession>A0AAD4JHA6</accession>
<dbReference type="Gene3D" id="3.30.310.210">
    <property type="match status" value="1"/>
</dbReference>
<dbReference type="Proteomes" id="UP001190926">
    <property type="component" value="Unassembled WGS sequence"/>
</dbReference>
<sequence>MHEPNSNHAAAADAPPPLAFSGAKRPRPPQPPLFIPPGHVAFRLLCHASRIGGLIGKSGSIIKQLQQLTNSRIRVEDPPESSDNRVISVVASPATTKRIKICPVALNCGEESNGCDEIAGDGGEEVWFDVSAAQEGIVRVFERVVEVAAEGDAVAGIGGVVSCRLLVSKNQGGAVIGKGGKVVEKIRKDTCCRIKVLPVEKGFSSSSSMDEIVEIEGLGLAVKKALVAVTCRLQEFPPPEKTRSYPTRPLESESLPIQTVDLPMQRNPILQPTPSNYINHAWGGGASSVSEKVSYMKSIIPQQEVFFKILCPNERVGGIIGKGGSIIKAIQHETGAFISVGSTLTDCDERLITITAMESVESEYSPAQKATIVVFTRSMETGLVKGFGSDSKESPLSARVLVASNQVGCLLGKGGAIISEMRKVTGTSLRIIGGDQVPKCASENEEVLQITGEFANVQDALYKVTGRLRDNMFSTKMLTGNRNRNSSGTENGAYGIVRDHPAFGSHQSLADSDKSHEHKSLTQSMDHLAISINKDRLLSPSSFTSMGNITATGGRLPSVKGGAEIGSGSRAAVMAKTMTVEIVLPDAVIGSMYGENSSDFARLRQISGAKVVVQEPHPGTTQRTVVISGTPDETQAAQSLLQAFILAGS</sequence>
<dbReference type="Gene3D" id="3.30.1370.10">
    <property type="entry name" value="K Homology domain, type 1"/>
    <property type="match status" value="3"/>
</dbReference>
<dbReference type="AlphaFoldDB" id="A0AAD4JHA6"/>
<dbReference type="InterPro" id="IPR036612">
    <property type="entry name" value="KH_dom_type_1_sf"/>
</dbReference>
<comment type="caution">
    <text evidence="5">The sequence shown here is derived from an EMBL/GenBank/DDBJ whole genome shotgun (WGS) entry which is preliminary data.</text>
</comment>
<dbReference type="CDD" id="cd22460">
    <property type="entry name" value="KH-I_PEPPER_rpt2_like"/>
    <property type="match status" value="1"/>
</dbReference>
<evidence type="ECO:0000256" key="2">
    <source>
        <dbReference type="PROSITE-ProRule" id="PRU00117"/>
    </source>
</evidence>
<feature type="region of interest" description="Disordered" evidence="3">
    <location>
        <begin position="1"/>
        <end position="33"/>
    </location>
</feature>
<dbReference type="Pfam" id="PF00013">
    <property type="entry name" value="KH_1"/>
    <property type="match status" value="5"/>
</dbReference>
<dbReference type="EMBL" id="SDAM02000059">
    <property type="protein sequence ID" value="KAH6833103.1"/>
    <property type="molecule type" value="Genomic_DNA"/>
</dbReference>
<keyword evidence="6" id="KW-1185">Reference proteome</keyword>
<evidence type="ECO:0000256" key="1">
    <source>
        <dbReference type="ARBA" id="ARBA00022737"/>
    </source>
</evidence>
<proteinExistence type="predicted"/>
<protein>
    <recommendedName>
        <fullName evidence="4">K Homology domain-containing protein</fullName>
    </recommendedName>
</protein>
<organism evidence="5 6">
    <name type="scientific">Perilla frutescens var. hirtella</name>
    <name type="common">Perilla citriodora</name>
    <name type="synonym">Perilla setoyensis</name>
    <dbReference type="NCBI Taxonomy" id="608512"/>
    <lineage>
        <taxon>Eukaryota</taxon>
        <taxon>Viridiplantae</taxon>
        <taxon>Streptophyta</taxon>
        <taxon>Embryophyta</taxon>
        <taxon>Tracheophyta</taxon>
        <taxon>Spermatophyta</taxon>
        <taxon>Magnoliopsida</taxon>
        <taxon>eudicotyledons</taxon>
        <taxon>Gunneridae</taxon>
        <taxon>Pentapetalae</taxon>
        <taxon>asterids</taxon>
        <taxon>lamiids</taxon>
        <taxon>Lamiales</taxon>
        <taxon>Lamiaceae</taxon>
        <taxon>Nepetoideae</taxon>
        <taxon>Elsholtzieae</taxon>
        <taxon>Perilla</taxon>
    </lineage>
</organism>
<dbReference type="InterPro" id="IPR004087">
    <property type="entry name" value="KH_dom"/>
</dbReference>
<evidence type="ECO:0000313" key="6">
    <source>
        <dbReference type="Proteomes" id="UP001190926"/>
    </source>
</evidence>
<evidence type="ECO:0000256" key="3">
    <source>
        <dbReference type="SAM" id="MobiDB-lite"/>
    </source>
</evidence>
<feature type="domain" description="K Homology" evidence="4">
    <location>
        <begin position="394"/>
        <end position="469"/>
    </location>
</feature>
<evidence type="ECO:0000259" key="4">
    <source>
        <dbReference type="SMART" id="SM00322"/>
    </source>
</evidence>